<name>A0A3S0QL06_9HYPH</name>
<dbReference type="EMBL" id="RJTH01000020">
    <property type="protein sequence ID" value="RUM19288.1"/>
    <property type="molecule type" value="Genomic_DNA"/>
</dbReference>
<evidence type="ECO:0000313" key="1">
    <source>
        <dbReference type="EMBL" id="RUM19288.1"/>
    </source>
</evidence>
<gene>
    <name evidence="1" type="ORF">EFQ99_31460</name>
</gene>
<evidence type="ECO:0000313" key="2">
    <source>
        <dbReference type="Proteomes" id="UP000278823"/>
    </source>
</evidence>
<dbReference type="OrthoDB" id="6388170at2"/>
<proteinExistence type="predicted"/>
<dbReference type="AlphaFoldDB" id="A0A3S0QL06"/>
<dbReference type="Proteomes" id="UP000278823">
    <property type="component" value="Unassembled WGS sequence"/>
</dbReference>
<keyword evidence="2" id="KW-1185">Reference proteome</keyword>
<comment type="caution">
    <text evidence="1">The sequence shown here is derived from an EMBL/GenBank/DDBJ whole genome shotgun (WGS) entry which is preliminary data.</text>
</comment>
<organism evidence="1 2">
    <name type="scientific">Rhizobium vallis</name>
    <dbReference type="NCBI Taxonomy" id="634290"/>
    <lineage>
        <taxon>Bacteria</taxon>
        <taxon>Pseudomonadati</taxon>
        <taxon>Pseudomonadota</taxon>
        <taxon>Alphaproteobacteria</taxon>
        <taxon>Hyphomicrobiales</taxon>
        <taxon>Rhizobiaceae</taxon>
        <taxon>Rhizobium/Agrobacterium group</taxon>
        <taxon>Rhizobium</taxon>
    </lineage>
</organism>
<accession>A0A3S0QL06</accession>
<reference evidence="2" key="1">
    <citation type="submission" date="2018-11" db="EMBL/GenBank/DDBJ databases">
        <title>Rhizobium chutanense sp. nov., isolated from root nodules of Phaseolus vulgaris in China.</title>
        <authorList>
            <person name="Huo Y."/>
        </authorList>
    </citation>
    <scope>NUCLEOTIDE SEQUENCE [LARGE SCALE GENOMIC DNA]</scope>
    <source>
        <strain evidence="2">CCBAU 65647</strain>
    </source>
</reference>
<sequence length="131" mass="14489">MANIRINRDGVIYKESQTFDRKAAANGWIIKREDELNQPGAIERLSKPQATLADAIDKYIETSLKAIGRTKAQVLAKIKDFPIAGKLCEKITSQDIVGLAEEFSEGRKPQTVGNYLFHLSAVFAIAKPAWG</sequence>
<evidence type="ECO:0008006" key="3">
    <source>
        <dbReference type="Google" id="ProtNLM"/>
    </source>
</evidence>
<dbReference type="RefSeq" id="WP_126924945.1">
    <property type="nucleotide sequence ID" value="NZ_ML133703.1"/>
</dbReference>
<protein>
    <recommendedName>
        <fullName evidence="3">Core-binding (CB) domain-containing protein</fullName>
    </recommendedName>
</protein>